<evidence type="ECO:0000313" key="2">
    <source>
        <dbReference type="Proteomes" id="UP000033725"/>
    </source>
</evidence>
<reference evidence="1 2" key="1">
    <citation type="submission" date="2015-02" db="EMBL/GenBank/DDBJ databases">
        <title>Draft genome sequences of ten Microbacterium spp. with emphasis on heavy metal contaminated environments.</title>
        <authorList>
            <person name="Corretto E."/>
        </authorList>
    </citation>
    <scope>NUCLEOTIDE SEQUENCE [LARGE SCALE GENOMIC DNA]</scope>
    <source>
        <strain evidence="1 2">BEL163</strain>
    </source>
</reference>
<dbReference type="RefSeq" id="WP_082066639.1">
    <property type="nucleotide sequence ID" value="NZ_JYIV01000030.1"/>
</dbReference>
<dbReference type="PATRIC" id="fig|82380.10.peg.3474"/>
<proteinExistence type="predicted"/>
<protein>
    <recommendedName>
        <fullName evidence="3">(d)CMP kinase</fullName>
    </recommendedName>
</protein>
<dbReference type="AlphaFoldDB" id="A0A0F0KEP2"/>
<dbReference type="EMBL" id="JYIV01000030">
    <property type="protein sequence ID" value="KJL18630.1"/>
    <property type="molecule type" value="Genomic_DNA"/>
</dbReference>
<sequence length="193" mass="21071">MPSRSDDPVAVALEHAAALIEQDVRAVAAANPVVLIDGGSGAGKSTLASLLVRRWPVVGHVQLIALDSLYPGWDGLDGGVERAREWILGPHGRGYIGTWRRWDWQAQAEAESHAVDPSLGVIVEGSGILRPSTAGLADVRVWVESAESSRKARALARDGDTYRPHWDRWAAQERRHVERDDPRSLATRIVEVP</sequence>
<evidence type="ECO:0000313" key="1">
    <source>
        <dbReference type="EMBL" id="KJL18630.1"/>
    </source>
</evidence>
<evidence type="ECO:0008006" key="3">
    <source>
        <dbReference type="Google" id="ProtNLM"/>
    </source>
</evidence>
<dbReference type="NCBIfam" id="NF005115">
    <property type="entry name" value="PRK06547.1"/>
    <property type="match status" value="1"/>
</dbReference>
<comment type="caution">
    <text evidence="1">The sequence shown here is derived from an EMBL/GenBank/DDBJ whole genome shotgun (WGS) entry which is preliminary data.</text>
</comment>
<dbReference type="SUPFAM" id="SSF52540">
    <property type="entry name" value="P-loop containing nucleoside triphosphate hydrolases"/>
    <property type="match status" value="1"/>
</dbReference>
<organism evidence="1 2">
    <name type="scientific">Microbacterium oxydans</name>
    <dbReference type="NCBI Taxonomy" id="82380"/>
    <lineage>
        <taxon>Bacteria</taxon>
        <taxon>Bacillati</taxon>
        <taxon>Actinomycetota</taxon>
        <taxon>Actinomycetes</taxon>
        <taxon>Micrococcales</taxon>
        <taxon>Microbacteriaceae</taxon>
        <taxon>Microbacterium</taxon>
    </lineage>
</organism>
<dbReference type="InterPro" id="IPR027417">
    <property type="entry name" value="P-loop_NTPase"/>
</dbReference>
<name>A0A0F0KEP2_9MICO</name>
<dbReference type="Proteomes" id="UP000033725">
    <property type="component" value="Unassembled WGS sequence"/>
</dbReference>
<accession>A0A0F0KEP2</accession>
<dbReference type="OrthoDB" id="3237545at2"/>
<dbReference type="Gene3D" id="3.40.50.300">
    <property type="entry name" value="P-loop containing nucleotide triphosphate hydrolases"/>
    <property type="match status" value="1"/>
</dbReference>
<gene>
    <name evidence="1" type="ORF">RN51_03467</name>
</gene>